<evidence type="ECO:0000313" key="9">
    <source>
        <dbReference type="EMBL" id="KAK9134333.1"/>
    </source>
</evidence>
<reference evidence="9 10" key="1">
    <citation type="submission" date="2024-01" db="EMBL/GenBank/DDBJ databases">
        <title>Genome assemblies of Stephania.</title>
        <authorList>
            <person name="Yang L."/>
        </authorList>
    </citation>
    <scope>NUCLEOTIDE SEQUENCE [LARGE SCALE GENOMIC DNA]</scope>
    <source>
        <strain evidence="9">YNDBR</strain>
        <tissue evidence="9">Leaf</tissue>
    </source>
</reference>
<feature type="transmembrane region" description="Helical" evidence="7">
    <location>
        <begin position="165"/>
        <end position="186"/>
    </location>
</feature>
<dbReference type="CDD" id="cd07042">
    <property type="entry name" value="STAS_SulP_like_sulfate_transporter"/>
    <property type="match status" value="1"/>
</dbReference>
<evidence type="ECO:0000256" key="6">
    <source>
        <dbReference type="SAM" id="MobiDB-lite"/>
    </source>
</evidence>
<dbReference type="Pfam" id="PF00916">
    <property type="entry name" value="Sulfate_transp"/>
    <property type="match status" value="2"/>
</dbReference>
<protein>
    <recommendedName>
        <fullName evidence="8">STAS domain-containing protein</fullName>
    </recommendedName>
</protein>
<feature type="domain" description="STAS" evidence="8">
    <location>
        <begin position="385"/>
        <end position="493"/>
    </location>
</feature>
<feature type="transmembrane region" description="Helical" evidence="7">
    <location>
        <begin position="272"/>
        <end position="295"/>
    </location>
</feature>
<feature type="compositionally biased region" description="Pro residues" evidence="6">
    <location>
        <begin position="12"/>
        <end position="22"/>
    </location>
</feature>
<evidence type="ECO:0000256" key="5">
    <source>
        <dbReference type="ARBA" id="ARBA00023136"/>
    </source>
</evidence>
<sequence>MAMDTLSTDPITTPPPPPPPPTSHLEMEDGALPVPARLVLNGLEPPGALHEFIGWIKETMFPNAHMFKNRPASCARSVLPGLFPILRWCRAYKAAKFKNDLMAGLTLASLSIPQSIGYANLAKLDPQYGLLECTEFSSWMFLPYFPTDCAISGRVNFRGKKKKKLFWIPAIAPLLSVILSTLFVFLTRADKHGVQDSSTHQRRPESKFIAPIAVQRPSRRRSRKSWTDHRRCSPHGSFSRTAVNFSAGCETVVSNIVMAVTVLGSLVLFTKLLYFTPITILASIILSALPGLIDLNEAYKIWKVDKLDFLACIGAFFGVLFASVEIGLLTAVSISFLKIIVSSIKPGTEVLGRLPGTNVFCSISQYKMAVKVPGLLVMRIDTALLCFANANFVKERIIRWVTLGEEEELGESGDSDQKDRIQVLILDLSKLMNIDTSGIIALEELHKRLISRGIELALANPSWSVIHKLKLVKFVEKIGGRVFFTVNEAVNACIGSKMLCLMC</sequence>
<keyword evidence="4 7" id="KW-1133">Transmembrane helix</keyword>
<dbReference type="PROSITE" id="PS50801">
    <property type="entry name" value="STAS"/>
    <property type="match status" value="1"/>
</dbReference>
<evidence type="ECO:0000259" key="8">
    <source>
        <dbReference type="PROSITE" id="PS50801"/>
    </source>
</evidence>
<dbReference type="InterPro" id="IPR036513">
    <property type="entry name" value="STAS_dom_sf"/>
</dbReference>
<dbReference type="FunFam" id="3.30.750.24:FF:000002">
    <property type="entry name" value="Sulfate transporter 31"/>
    <property type="match status" value="1"/>
</dbReference>
<feature type="transmembrane region" description="Helical" evidence="7">
    <location>
        <begin position="307"/>
        <end position="337"/>
    </location>
</feature>
<evidence type="ECO:0000256" key="3">
    <source>
        <dbReference type="ARBA" id="ARBA00022692"/>
    </source>
</evidence>
<keyword evidence="2" id="KW-0813">Transport</keyword>
<feature type="region of interest" description="Disordered" evidence="6">
    <location>
        <begin position="1"/>
        <end position="28"/>
    </location>
</feature>
<keyword evidence="3 7" id="KW-0812">Transmembrane</keyword>
<name>A0AAP0P7Y4_9MAGN</name>
<dbReference type="InterPro" id="IPR002645">
    <property type="entry name" value="STAS_dom"/>
</dbReference>
<dbReference type="InterPro" id="IPR011547">
    <property type="entry name" value="SLC26A/SulP_dom"/>
</dbReference>
<comment type="subcellular location">
    <subcellularLocation>
        <location evidence="1">Membrane</location>
        <topology evidence="1">Multi-pass membrane protein</topology>
    </subcellularLocation>
</comment>
<dbReference type="PANTHER" id="PTHR11814">
    <property type="entry name" value="SULFATE TRANSPORTER"/>
    <property type="match status" value="1"/>
</dbReference>
<organism evidence="9 10">
    <name type="scientific">Stephania yunnanensis</name>
    <dbReference type="NCBI Taxonomy" id="152371"/>
    <lineage>
        <taxon>Eukaryota</taxon>
        <taxon>Viridiplantae</taxon>
        <taxon>Streptophyta</taxon>
        <taxon>Embryophyta</taxon>
        <taxon>Tracheophyta</taxon>
        <taxon>Spermatophyta</taxon>
        <taxon>Magnoliopsida</taxon>
        <taxon>Ranunculales</taxon>
        <taxon>Menispermaceae</taxon>
        <taxon>Menispermoideae</taxon>
        <taxon>Cissampelideae</taxon>
        <taxon>Stephania</taxon>
    </lineage>
</organism>
<evidence type="ECO:0000256" key="1">
    <source>
        <dbReference type="ARBA" id="ARBA00004141"/>
    </source>
</evidence>
<evidence type="ECO:0000256" key="7">
    <source>
        <dbReference type="SAM" id="Phobius"/>
    </source>
</evidence>
<comment type="caution">
    <text evidence="9">The sequence shown here is derived from an EMBL/GenBank/DDBJ whole genome shotgun (WGS) entry which is preliminary data.</text>
</comment>
<accession>A0AAP0P7Y4</accession>
<dbReference type="Gene3D" id="3.30.750.24">
    <property type="entry name" value="STAS domain"/>
    <property type="match status" value="1"/>
</dbReference>
<evidence type="ECO:0000256" key="4">
    <source>
        <dbReference type="ARBA" id="ARBA00022989"/>
    </source>
</evidence>
<dbReference type="Pfam" id="PF01740">
    <property type="entry name" value="STAS"/>
    <property type="match status" value="1"/>
</dbReference>
<evidence type="ECO:0000313" key="10">
    <source>
        <dbReference type="Proteomes" id="UP001420932"/>
    </source>
</evidence>
<dbReference type="Proteomes" id="UP001420932">
    <property type="component" value="Unassembled WGS sequence"/>
</dbReference>
<keyword evidence="10" id="KW-1185">Reference proteome</keyword>
<dbReference type="AlphaFoldDB" id="A0AAP0P7Y4"/>
<gene>
    <name evidence="9" type="ORF">Syun_013663</name>
</gene>
<evidence type="ECO:0000256" key="2">
    <source>
        <dbReference type="ARBA" id="ARBA00022448"/>
    </source>
</evidence>
<keyword evidence="5 7" id="KW-0472">Membrane</keyword>
<dbReference type="GO" id="GO:0016020">
    <property type="term" value="C:membrane"/>
    <property type="evidence" value="ECO:0007669"/>
    <property type="project" value="UniProtKB-SubCell"/>
</dbReference>
<dbReference type="InterPro" id="IPR001902">
    <property type="entry name" value="SLC26A/SulP_fam"/>
</dbReference>
<dbReference type="SUPFAM" id="SSF52091">
    <property type="entry name" value="SpoIIaa-like"/>
    <property type="match status" value="1"/>
</dbReference>
<proteinExistence type="predicted"/>
<dbReference type="EMBL" id="JBBNAF010000006">
    <property type="protein sequence ID" value="KAK9134333.1"/>
    <property type="molecule type" value="Genomic_DNA"/>
</dbReference>
<dbReference type="GO" id="GO:0055085">
    <property type="term" value="P:transmembrane transport"/>
    <property type="evidence" value="ECO:0007669"/>
    <property type="project" value="InterPro"/>
</dbReference>